<protein>
    <recommendedName>
        <fullName evidence="2">VWFA domain-containing protein</fullName>
    </recommendedName>
</protein>
<name>A0AAJ0CBM5_9HYPO</name>
<proteinExistence type="predicted"/>
<feature type="region of interest" description="Disordered" evidence="1">
    <location>
        <begin position="1"/>
        <end position="35"/>
    </location>
</feature>
<dbReference type="InterPro" id="IPR002035">
    <property type="entry name" value="VWF_A"/>
</dbReference>
<dbReference type="Pfam" id="PF00092">
    <property type="entry name" value="VWA"/>
    <property type="match status" value="1"/>
</dbReference>
<dbReference type="Proteomes" id="UP001251528">
    <property type="component" value="Unassembled WGS sequence"/>
</dbReference>
<organism evidence="3 4">
    <name type="scientific">Conoideocrella luteorostrata</name>
    <dbReference type="NCBI Taxonomy" id="1105319"/>
    <lineage>
        <taxon>Eukaryota</taxon>
        <taxon>Fungi</taxon>
        <taxon>Dikarya</taxon>
        <taxon>Ascomycota</taxon>
        <taxon>Pezizomycotina</taxon>
        <taxon>Sordariomycetes</taxon>
        <taxon>Hypocreomycetidae</taxon>
        <taxon>Hypocreales</taxon>
        <taxon>Clavicipitaceae</taxon>
        <taxon>Conoideocrella</taxon>
    </lineage>
</organism>
<dbReference type="SMART" id="SM00327">
    <property type="entry name" value="VWA"/>
    <property type="match status" value="1"/>
</dbReference>
<accession>A0AAJ0CBM5</accession>
<dbReference type="InterPro" id="IPR036465">
    <property type="entry name" value="vWFA_dom_sf"/>
</dbReference>
<evidence type="ECO:0000313" key="3">
    <source>
        <dbReference type="EMBL" id="KAK2589945.1"/>
    </source>
</evidence>
<dbReference type="Gene3D" id="3.40.50.410">
    <property type="entry name" value="von Willebrand factor, type A domain"/>
    <property type="match status" value="1"/>
</dbReference>
<dbReference type="PANTHER" id="PTHR34706:SF1">
    <property type="entry name" value="VWFA DOMAIN-CONTAINING PROTEIN"/>
    <property type="match status" value="1"/>
</dbReference>
<evidence type="ECO:0000256" key="1">
    <source>
        <dbReference type="SAM" id="MobiDB-lite"/>
    </source>
</evidence>
<dbReference type="PANTHER" id="PTHR34706">
    <property type="entry name" value="SLR1338 PROTEIN"/>
    <property type="match status" value="1"/>
</dbReference>
<dbReference type="SUPFAM" id="SSF53300">
    <property type="entry name" value="vWA-like"/>
    <property type="match status" value="1"/>
</dbReference>
<feature type="compositionally biased region" description="Basic and acidic residues" evidence="1">
    <location>
        <begin position="1"/>
        <end position="23"/>
    </location>
</feature>
<gene>
    <name evidence="3" type="ORF">QQS21_012379</name>
</gene>
<dbReference type="PROSITE" id="PS50234">
    <property type="entry name" value="VWFA"/>
    <property type="match status" value="1"/>
</dbReference>
<sequence length="313" mass="34093">MPRFSFVKDKVSRKSSFRSEKSRGNPFGIASGGWANAPPGPIPASVQSTYPVPGYDIPPPVYSAVPPAQAPAQAQVVNNTVGSDQDTYALLSTYDTIFLIDDSGSMAGSRWDEVRSVLSSITSICTARDKDGIDIYFLNHKSENPASRGKGDGGYYEITSTQAVDKIFRRIRPRGITPTGTRIESILRPYVAHLEKDISIDPINIIVITDGEPTDDPESIIEYYARKLDKLDAPLCQVGIQFFQIGTCQEAAKALARLDDGSASKGIRDMVDTVTFDARDHSNNKALTAEGILKVVLGGVNRRLDRQPNARGR</sequence>
<evidence type="ECO:0000313" key="4">
    <source>
        <dbReference type="Proteomes" id="UP001251528"/>
    </source>
</evidence>
<comment type="caution">
    <text evidence="3">The sequence shown here is derived from an EMBL/GenBank/DDBJ whole genome shotgun (WGS) entry which is preliminary data.</text>
</comment>
<dbReference type="EMBL" id="JASWJB010000519">
    <property type="protein sequence ID" value="KAK2589945.1"/>
    <property type="molecule type" value="Genomic_DNA"/>
</dbReference>
<evidence type="ECO:0000259" key="2">
    <source>
        <dbReference type="PROSITE" id="PS50234"/>
    </source>
</evidence>
<feature type="domain" description="VWFA" evidence="2">
    <location>
        <begin position="95"/>
        <end position="296"/>
    </location>
</feature>
<keyword evidence="4" id="KW-1185">Reference proteome</keyword>
<dbReference type="AlphaFoldDB" id="A0AAJ0CBM5"/>
<reference evidence="3" key="1">
    <citation type="submission" date="2023-06" db="EMBL/GenBank/DDBJ databases">
        <title>Conoideocrella luteorostrata (Hypocreales: Clavicipitaceae), a potential biocontrol fungus for elongate hemlock scale in United States Christmas tree production areas.</title>
        <authorList>
            <person name="Barrett H."/>
            <person name="Lovett B."/>
            <person name="Macias A.M."/>
            <person name="Stajich J.E."/>
            <person name="Kasson M.T."/>
        </authorList>
    </citation>
    <scope>NUCLEOTIDE SEQUENCE</scope>
    <source>
        <strain evidence="3">ARSEF 14590</strain>
    </source>
</reference>